<name>A0A565CDG6_9BRAS</name>
<dbReference type="EMBL" id="CABITT030000007">
    <property type="protein sequence ID" value="VVB11649.1"/>
    <property type="molecule type" value="Genomic_DNA"/>
</dbReference>
<accession>A0A565CDG6</accession>
<organism evidence="2 3">
    <name type="scientific">Arabis nemorensis</name>
    <dbReference type="NCBI Taxonomy" id="586526"/>
    <lineage>
        <taxon>Eukaryota</taxon>
        <taxon>Viridiplantae</taxon>
        <taxon>Streptophyta</taxon>
        <taxon>Embryophyta</taxon>
        <taxon>Tracheophyta</taxon>
        <taxon>Spermatophyta</taxon>
        <taxon>Magnoliopsida</taxon>
        <taxon>eudicotyledons</taxon>
        <taxon>Gunneridae</taxon>
        <taxon>Pentapetalae</taxon>
        <taxon>rosids</taxon>
        <taxon>malvids</taxon>
        <taxon>Brassicales</taxon>
        <taxon>Brassicaceae</taxon>
        <taxon>Arabideae</taxon>
        <taxon>Arabis</taxon>
    </lineage>
</organism>
<feature type="region of interest" description="Disordered" evidence="1">
    <location>
        <begin position="206"/>
        <end position="230"/>
    </location>
</feature>
<reference evidence="2" key="1">
    <citation type="submission" date="2019-07" db="EMBL/GenBank/DDBJ databases">
        <authorList>
            <person name="Dittberner H."/>
        </authorList>
    </citation>
    <scope>NUCLEOTIDE SEQUENCE [LARGE SCALE GENOMIC DNA]</scope>
</reference>
<sequence length="230" mass="25755">MGDSETINVIIHYGGSMRKEGDDYKFEKFEEFLRSELVTTPISLVWYKPRSTEMKDLSYVIDCDDLNEMYKAGKPEDELDLFIEHDFSEHIPARYESAKENRDEDCGYDGGTESDKEDVEYRDDSDDEDDNVAEENVCGEGGETVTREGGETVTREGEGGEIVPGEGGDHVVDDGSDVVADAGNGSSDDMFKALFEEGTKIVPEKKAYVNQEEKTTTEREAEESEEEFGI</sequence>
<evidence type="ECO:0000256" key="1">
    <source>
        <dbReference type="SAM" id="MobiDB-lite"/>
    </source>
</evidence>
<gene>
    <name evidence="2" type="ORF">ANE_LOCUS22093</name>
</gene>
<feature type="compositionally biased region" description="Basic and acidic residues" evidence="1">
    <location>
        <begin position="145"/>
        <end position="158"/>
    </location>
</feature>
<feature type="compositionally biased region" description="Basic and acidic residues" evidence="1">
    <location>
        <begin position="206"/>
        <end position="219"/>
    </location>
</feature>
<feature type="compositionally biased region" description="Basic and acidic residues" evidence="1">
    <location>
        <begin position="94"/>
        <end position="105"/>
    </location>
</feature>
<dbReference type="Proteomes" id="UP000489600">
    <property type="component" value="Unassembled WGS sequence"/>
</dbReference>
<proteinExistence type="predicted"/>
<keyword evidence="3" id="KW-1185">Reference proteome</keyword>
<feature type="compositionally biased region" description="Acidic residues" evidence="1">
    <location>
        <begin position="115"/>
        <end position="133"/>
    </location>
</feature>
<dbReference type="AlphaFoldDB" id="A0A565CDG6"/>
<feature type="region of interest" description="Disordered" evidence="1">
    <location>
        <begin position="94"/>
        <end position="175"/>
    </location>
</feature>
<dbReference type="OrthoDB" id="1108250at2759"/>
<evidence type="ECO:0000313" key="2">
    <source>
        <dbReference type="EMBL" id="VVB11649.1"/>
    </source>
</evidence>
<comment type="caution">
    <text evidence="2">The sequence shown here is derived from an EMBL/GenBank/DDBJ whole genome shotgun (WGS) entry which is preliminary data.</text>
</comment>
<feature type="compositionally biased region" description="Acidic residues" evidence="1">
    <location>
        <begin position="220"/>
        <end position="230"/>
    </location>
</feature>
<evidence type="ECO:0000313" key="3">
    <source>
        <dbReference type="Proteomes" id="UP000489600"/>
    </source>
</evidence>
<protein>
    <submittedName>
        <fullName evidence="2">Uncharacterized protein</fullName>
    </submittedName>
</protein>